<keyword evidence="1" id="KW-1133">Transmembrane helix</keyword>
<proteinExistence type="predicted"/>
<keyword evidence="1" id="KW-0472">Membrane</keyword>
<organism evidence="2 3">
    <name type="scientific">Gossypium tomentosum</name>
    <name type="common">Hawaiian cotton</name>
    <name type="synonym">Gossypium sandvicense</name>
    <dbReference type="NCBI Taxonomy" id="34277"/>
    <lineage>
        <taxon>Eukaryota</taxon>
        <taxon>Viridiplantae</taxon>
        <taxon>Streptophyta</taxon>
        <taxon>Embryophyta</taxon>
        <taxon>Tracheophyta</taxon>
        <taxon>Spermatophyta</taxon>
        <taxon>Magnoliopsida</taxon>
        <taxon>eudicotyledons</taxon>
        <taxon>Gunneridae</taxon>
        <taxon>Pentapetalae</taxon>
        <taxon>rosids</taxon>
        <taxon>malvids</taxon>
        <taxon>Malvales</taxon>
        <taxon>Malvaceae</taxon>
        <taxon>Malvoideae</taxon>
        <taxon>Gossypium</taxon>
    </lineage>
</organism>
<dbReference type="EMBL" id="CM017627">
    <property type="protein sequence ID" value="TYH72032.1"/>
    <property type="molecule type" value="Genomic_DNA"/>
</dbReference>
<evidence type="ECO:0000313" key="3">
    <source>
        <dbReference type="Proteomes" id="UP000322667"/>
    </source>
</evidence>
<feature type="transmembrane region" description="Helical" evidence="1">
    <location>
        <begin position="70"/>
        <end position="89"/>
    </location>
</feature>
<dbReference type="AlphaFoldDB" id="A0A5D2KZ85"/>
<accession>A0A5D2KZ85</accession>
<keyword evidence="1" id="KW-0812">Transmembrane</keyword>
<evidence type="ECO:0000256" key="1">
    <source>
        <dbReference type="SAM" id="Phobius"/>
    </source>
</evidence>
<gene>
    <name evidence="2" type="ORF">ES332_D05G225700v1</name>
</gene>
<keyword evidence="3" id="KW-1185">Reference proteome</keyword>
<evidence type="ECO:0000313" key="2">
    <source>
        <dbReference type="EMBL" id="TYH72032.1"/>
    </source>
</evidence>
<dbReference type="Proteomes" id="UP000322667">
    <property type="component" value="Chromosome D05"/>
</dbReference>
<protein>
    <submittedName>
        <fullName evidence="2">Uncharacterized protein</fullName>
    </submittedName>
</protein>
<reference evidence="2 3" key="1">
    <citation type="submission" date="2019-07" db="EMBL/GenBank/DDBJ databases">
        <title>WGS assembly of Gossypium tomentosum.</title>
        <authorList>
            <person name="Chen Z.J."/>
            <person name="Sreedasyam A."/>
            <person name="Ando A."/>
            <person name="Song Q."/>
            <person name="De L."/>
            <person name="Hulse-Kemp A."/>
            <person name="Ding M."/>
            <person name="Ye W."/>
            <person name="Kirkbride R."/>
            <person name="Jenkins J."/>
            <person name="Plott C."/>
            <person name="Lovell J."/>
            <person name="Lin Y.-M."/>
            <person name="Vaughn R."/>
            <person name="Liu B."/>
            <person name="Li W."/>
            <person name="Simpson S."/>
            <person name="Scheffler B."/>
            <person name="Saski C."/>
            <person name="Grover C."/>
            <person name="Hu G."/>
            <person name="Conover J."/>
            <person name="Carlson J."/>
            <person name="Shu S."/>
            <person name="Boston L."/>
            <person name="Williams M."/>
            <person name="Peterson D."/>
            <person name="Mcgee K."/>
            <person name="Jones D."/>
            <person name="Wendel J."/>
            <person name="Stelly D."/>
            <person name="Grimwood J."/>
            <person name="Schmutz J."/>
        </authorList>
    </citation>
    <scope>NUCLEOTIDE SEQUENCE [LARGE SCALE GENOMIC DNA]</scope>
    <source>
        <strain evidence="2">7179.01</strain>
    </source>
</reference>
<name>A0A5D2KZ85_GOSTO</name>
<sequence length="101" mass="11812">MWSLRSEMQDKFGFVNNISSNYIKGKQKEFVERQETTAVLGKGHVIWVLTRGKLQHNNGFRIIFSFINNIVLYVWLIYVGGQAALYVYLELDQWTVVEYGC</sequence>